<organism evidence="3 4">
    <name type="scientific">Novilysobacter erysipheiresistens</name>
    <dbReference type="NCBI Taxonomy" id="1749332"/>
    <lineage>
        <taxon>Bacteria</taxon>
        <taxon>Pseudomonadati</taxon>
        <taxon>Pseudomonadota</taxon>
        <taxon>Gammaproteobacteria</taxon>
        <taxon>Lysobacterales</taxon>
        <taxon>Lysobacteraceae</taxon>
        <taxon>Novilysobacter</taxon>
    </lineage>
</organism>
<dbReference type="Gene3D" id="1.10.390.10">
    <property type="entry name" value="Neutral Protease Domain 2"/>
    <property type="match status" value="1"/>
</dbReference>
<name>A0ABU7YXX7_9GAMM</name>
<dbReference type="InterPro" id="IPR001478">
    <property type="entry name" value="PDZ"/>
</dbReference>
<keyword evidence="1" id="KW-0732">Signal</keyword>
<dbReference type="PROSITE" id="PS50106">
    <property type="entry name" value="PDZ"/>
    <property type="match status" value="1"/>
</dbReference>
<protein>
    <submittedName>
        <fullName evidence="3">Peptidase M61</fullName>
    </submittedName>
</protein>
<dbReference type="Gene3D" id="2.30.42.10">
    <property type="match status" value="1"/>
</dbReference>
<feature type="domain" description="PDZ" evidence="2">
    <location>
        <begin position="532"/>
        <end position="611"/>
    </location>
</feature>
<evidence type="ECO:0000256" key="1">
    <source>
        <dbReference type="SAM" id="SignalP"/>
    </source>
</evidence>
<dbReference type="InterPro" id="IPR036034">
    <property type="entry name" value="PDZ_sf"/>
</dbReference>
<feature type="chain" id="PRO_5047299465" evidence="1">
    <location>
        <begin position="24"/>
        <end position="646"/>
    </location>
</feature>
<dbReference type="Pfam" id="PF17899">
    <property type="entry name" value="Peptidase_M61_N"/>
    <property type="match status" value="1"/>
</dbReference>
<dbReference type="Pfam" id="PF05299">
    <property type="entry name" value="Peptidase_M61"/>
    <property type="match status" value="1"/>
</dbReference>
<dbReference type="EMBL" id="JAXGFP010000003">
    <property type="protein sequence ID" value="MEG3183787.1"/>
    <property type="molecule type" value="Genomic_DNA"/>
</dbReference>
<dbReference type="Gene3D" id="2.60.40.3650">
    <property type="match status" value="1"/>
</dbReference>
<sequence>MSKFRPSAALPLLALLPLSIALAQSPATTAPSLAEAVSPQGALVDSAYPGTMTLTVDATDVARRVLHVSQQIPVQAGPITLLFPKWIPGKHRPDGPINKLAGLGVSANGQPLVWRRDPLDVYAFKLEVPAGVSALDVQFDMLTPTASDEGRVVMTHDMLNVQWGTVALYPAGYHAGNIPVTPSLVLPAGWQAGTALELQRREGDTLRYGTVSFEVLQDSPVYAGRHFKRVDLDPGAEIPVMLDIVADAPKYLETEDEQVDKHRELVDQAYKLFDSQHFDHYDFLLSLSDRMGGQGLEHHRSSENGVKPGYFSDWDDHVAARDLLPHEFVHSWNGKFRRPAGLATPNFHVPMQDSLLWVYEGQTQYWGMVLAARSGLWEKDDALGALALVASTYATDRPGLEWRNVQDTTYDPIISMRRPQPYRSYQLSEDYYNAGALIWLAVDARLRELSNGRRSLDDFASAFFGVDDGSWEVKPYVFADVVAALDAIEPDGDWSTFLRSRLDANAPPLDGLAASGWKLVYTDAPSDYHKGVLSSRKAADYTASLGMVVSKKDAEVGSVRWDGPAFNAGIAPGATLLAVNGYAFDTDLLDDAIRAGKKDGTPIELVVRHGEVVKTVQLDYREGLKYPHLQRIEGTRDRLGEILQPL</sequence>
<accession>A0ABU7YXX7</accession>
<evidence type="ECO:0000313" key="3">
    <source>
        <dbReference type="EMBL" id="MEG3183787.1"/>
    </source>
</evidence>
<dbReference type="SMART" id="SM00228">
    <property type="entry name" value="PDZ"/>
    <property type="match status" value="1"/>
</dbReference>
<proteinExistence type="predicted"/>
<gene>
    <name evidence="3" type="ORF">SNE34_07175</name>
</gene>
<dbReference type="InterPro" id="IPR007963">
    <property type="entry name" value="Peptidase_M61_catalytic"/>
</dbReference>
<keyword evidence="4" id="KW-1185">Reference proteome</keyword>
<dbReference type="SUPFAM" id="SSF50156">
    <property type="entry name" value="PDZ domain-like"/>
    <property type="match status" value="1"/>
</dbReference>
<dbReference type="PIRSF" id="PIRSF016493">
    <property type="entry name" value="Glycyl_aminpptds"/>
    <property type="match status" value="1"/>
</dbReference>
<dbReference type="InterPro" id="IPR027268">
    <property type="entry name" value="Peptidase_M4/M1_CTD_sf"/>
</dbReference>
<dbReference type="InterPro" id="IPR040756">
    <property type="entry name" value="Peptidase_M61_N"/>
</dbReference>
<evidence type="ECO:0000259" key="2">
    <source>
        <dbReference type="PROSITE" id="PS50106"/>
    </source>
</evidence>
<dbReference type="RefSeq" id="WP_332616097.1">
    <property type="nucleotide sequence ID" value="NZ_JAXGFP010000003.1"/>
</dbReference>
<comment type="caution">
    <text evidence="3">The sequence shown here is derived from an EMBL/GenBank/DDBJ whole genome shotgun (WGS) entry which is preliminary data.</text>
</comment>
<dbReference type="Proteomes" id="UP001355056">
    <property type="component" value="Unassembled WGS sequence"/>
</dbReference>
<feature type="signal peptide" evidence="1">
    <location>
        <begin position="1"/>
        <end position="23"/>
    </location>
</feature>
<evidence type="ECO:0000313" key="4">
    <source>
        <dbReference type="Proteomes" id="UP001355056"/>
    </source>
</evidence>
<dbReference type="InterPro" id="IPR024191">
    <property type="entry name" value="Peptidase_M61"/>
</dbReference>
<reference evidence="3 4" key="1">
    <citation type="journal article" date="2016" name="Int. J. Syst. Evol. Microbiol.">
        <title>Lysobacter erysipheiresistens sp. nov., an antagonist of powdery mildew, isolated from tobacco-cultivated soil.</title>
        <authorList>
            <person name="Xie B."/>
            <person name="Li T."/>
            <person name="Lin X."/>
            <person name="Wang C.J."/>
            <person name="Chen Y.J."/>
            <person name="Liu W.J."/>
            <person name="Zhao Z.W."/>
        </authorList>
    </citation>
    <scope>NUCLEOTIDE SEQUENCE [LARGE SCALE GENOMIC DNA]</scope>
    <source>
        <strain evidence="3 4">RS-LYSO-3</strain>
    </source>
</reference>